<keyword evidence="7" id="KW-0694">RNA-binding</keyword>
<dbReference type="GO" id="GO:0006364">
    <property type="term" value="P:rRNA processing"/>
    <property type="evidence" value="ECO:0007669"/>
    <property type="project" value="UniProtKB-KW"/>
</dbReference>
<dbReference type="GO" id="GO:0001522">
    <property type="term" value="P:pseudouridine synthesis"/>
    <property type="evidence" value="ECO:0007669"/>
    <property type="project" value="InterPro"/>
</dbReference>
<keyword evidence="11" id="KW-1185">Reference proteome</keyword>
<dbReference type="GO" id="GO:0003723">
    <property type="term" value="F:RNA binding"/>
    <property type="evidence" value="ECO:0007669"/>
    <property type="project" value="UniProtKB-KW"/>
</dbReference>
<dbReference type="OMA" id="WKNDDEP"/>
<keyword evidence="5" id="KW-0698">rRNA processing</keyword>
<dbReference type="eggNOG" id="KOG2236">
    <property type="taxonomic scope" value="Eukaryota"/>
</dbReference>
<dbReference type="EnsemblProtists" id="HpaT813875">
    <property type="protein sequence ID" value="HpaP813875"/>
    <property type="gene ID" value="HpaG813875"/>
</dbReference>
<evidence type="ECO:0000313" key="11">
    <source>
        <dbReference type="Proteomes" id="UP000011713"/>
    </source>
</evidence>
<proteinExistence type="inferred from homology"/>
<keyword evidence="8" id="KW-0539">Nucleus</keyword>
<dbReference type="HOGENOM" id="CLU_035954_0_0_1"/>
<evidence type="ECO:0000313" key="10">
    <source>
        <dbReference type="EnsemblProtists" id="HpaP813875"/>
    </source>
</evidence>
<dbReference type="GO" id="GO:0005732">
    <property type="term" value="C:sno(s)RNA-containing ribonucleoprotein complex"/>
    <property type="evidence" value="ECO:0007669"/>
    <property type="project" value="InterPro"/>
</dbReference>
<evidence type="ECO:0000256" key="4">
    <source>
        <dbReference type="ARBA" id="ARBA00022517"/>
    </source>
</evidence>
<evidence type="ECO:0000256" key="6">
    <source>
        <dbReference type="ARBA" id="ARBA00022553"/>
    </source>
</evidence>
<evidence type="ECO:0000256" key="3">
    <source>
        <dbReference type="ARBA" id="ARBA00021438"/>
    </source>
</evidence>
<evidence type="ECO:0000256" key="9">
    <source>
        <dbReference type="SAM" id="MobiDB-lite"/>
    </source>
</evidence>
<name>M4C457_HYAAE</name>
<dbReference type="Pfam" id="PF04410">
    <property type="entry name" value="Gar1"/>
    <property type="match status" value="1"/>
</dbReference>
<dbReference type="Proteomes" id="UP000011713">
    <property type="component" value="Unassembled WGS sequence"/>
</dbReference>
<keyword evidence="4" id="KW-0690">Ribosome biogenesis</keyword>
<dbReference type="PANTHER" id="PTHR31633">
    <property type="entry name" value="H/ACA RIBONUCLEOPROTEIN COMPLEX NON-CORE SUBUNIT NAF1"/>
    <property type="match status" value="1"/>
</dbReference>
<dbReference type="STRING" id="559515.M4C457"/>
<dbReference type="InterPro" id="IPR040309">
    <property type="entry name" value="Naf1"/>
</dbReference>
<dbReference type="VEuPathDB" id="FungiDB:HpaG813875"/>
<protein>
    <recommendedName>
        <fullName evidence="3">H/ACA ribonucleoprotein complex non-core subunit NAF1</fullName>
    </recommendedName>
</protein>
<feature type="region of interest" description="Disordered" evidence="9">
    <location>
        <begin position="276"/>
        <end position="318"/>
    </location>
</feature>
<comment type="subcellular location">
    <subcellularLocation>
        <location evidence="1">Nucleus</location>
    </subcellularLocation>
</comment>
<evidence type="ECO:0000256" key="8">
    <source>
        <dbReference type="ARBA" id="ARBA00023242"/>
    </source>
</evidence>
<evidence type="ECO:0000256" key="7">
    <source>
        <dbReference type="ARBA" id="ARBA00022884"/>
    </source>
</evidence>
<feature type="compositionally biased region" description="Pro residues" evidence="9">
    <location>
        <begin position="470"/>
        <end position="485"/>
    </location>
</feature>
<dbReference type="InterPro" id="IPR038664">
    <property type="entry name" value="Gar1/Naf1_Cbf5-bd_sf"/>
</dbReference>
<dbReference type="GO" id="GO:0005634">
    <property type="term" value="C:nucleus"/>
    <property type="evidence" value="ECO:0007669"/>
    <property type="project" value="UniProtKB-SubCell"/>
</dbReference>
<dbReference type="InParanoid" id="M4C457"/>
<dbReference type="AlphaFoldDB" id="M4C457"/>
<dbReference type="SUPFAM" id="SSF50447">
    <property type="entry name" value="Translation proteins"/>
    <property type="match status" value="1"/>
</dbReference>
<dbReference type="GO" id="GO:0000493">
    <property type="term" value="P:box H/ACA snoRNP assembly"/>
    <property type="evidence" value="ECO:0007669"/>
    <property type="project" value="InterPro"/>
</dbReference>
<reference evidence="11" key="1">
    <citation type="journal article" date="2010" name="Science">
        <title>Signatures of adaptation to obligate biotrophy in the Hyaloperonospora arabidopsidis genome.</title>
        <authorList>
            <person name="Baxter L."/>
            <person name="Tripathy S."/>
            <person name="Ishaque N."/>
            <person name="Boot N."/>
            <person name="Cabral A."/>
            <person name="Kemen E."/>
            <person name="Thines M."/>
            <person name="Ah-Fong A."/>
            <person name="Anderson R."/>
            <person name="Badejoko W."/>
            <person name="Bittner-Eddy P."/>
            <person name="Boore J.L."/>
            <person name="Chibucos M.C."/>
            <person name="Coates M."/>
            <person name="Dehal P."/>
            <person name="Delehaunty K."/>
            <person name="Dong S."/>
            <person name="Downton P."/>
            <person name="Dumas B."/>
            <person name="Fabro G."/>
            <person name="Fronick C."/>
            <person name="Fuerstenberg S.I."/>
            <person name="Fulton L."/>
            <person name="Gaulin E."/>
            <person name="Govers F."/>
            <person name="Hughes L."/>
            <person name="Humphray S."/>
            <person name="Jiang R.H."/>
            <person name="Judelson H."/>
            <person name="Kamoun S."/>
            <person name="Kyung K."/>
            <person name="Meijer H."/>
            <person name="Minx P."/>
            <person name="Morris P."/>
            <person name="Nelson J."/>
            <person name="Phuntumart V."/>
            <person name="Qutob D."/>
            <person name="Rehmany A."/>
            <person name="Rougon-Cardoso A."/>
            <person name="Ryden P."/>
            <person name="Torto-Alalibo T."/>
            <person name="Studholme D."/>
            <person name="Wang Y."/>
            <person name="Win J."/>
            <person name="Wood J."/>
            <person name="Clifton S.W."/>
            <person name="Rogers J."/>
            <person name="Van den Ackerveken G."/>
            <person name="Jones J.D."/>
            <person name="McDowell J.M."/>
            <person name="Beynon J."/>
            <person name="Tyler B.M."/>
        </authorList>
    </citation>
    <scope>NUCLEOTIDE SEQUENCE [LARGE SCALE GENOMIC DNA]</scope>
    <source>
        <strain evidence="11">Emoy2</strain>
    </source>
</reference>
<dbReference type="Gene3D" id="2.40.10.230">
    <property type="entry name" value="Probable tRNA pseudouridine synthase domain"/>
    <property type="match status" value="1"/>
</dbReference>
<accession>M4C457</accession>
<evidence type="ECO:0000256" key="2">
    <source>
        <dbReference type="ARBA" id="ARBA00009801"/>
    </source>
</evidence>
<evidence type="ECO:0000256" key="5">
    <source>
        <dbReference type="ARBA" id="ARBA00022552"/>
    </source>
</evidence>
<reference evidence="10" key="2">
    <citation type="submission" date="2015-06" db="UniProtKB">
        <authorList>
            <consortium name="EnsemblProtists"/>
        </authorList>
    </citation>
    <scope>IDENTIFICATION</scope>
    <source>
        <strain evidence="10">Emoy2</strain>
    </source>
</reference>
<feature type="compositionally biased region" description="Basic and acidic residues" evidence="9">
    <location>
        <begin position="299"/>
        <end position="314"/>
    </location>
</feature>
<keyword evidence="6" id="KW-0597">Phosphoprotein</keyword>
<feature type="compositionally biased region" description="Polar residues" evidence="9">
    <location>
        <begin position="36"/>
        <end position="52"/>
    </location>
</feature>
<evidence type="ECO:0000256" key="1">
    <source>
        <dbReference type="ARBA" id="ARBA00004123"/>
    </source>
</evidence>
<feature type="compositionally biased region" description="Acidic residues" evidence="9">
    <location>
        <begin position="59"/>
        <end position="73"/>
    </location>
</feature>
<dbReference type="PANTHER" id="PTHR31633:SF1">
    <property type="entry name" value="H_ACA RIBONUCLEOPROTEIN COMPLEX NON-CORE SUBUNIT NAF1"/>
    <property type="match status" value="1"/>
</dbReference>
<feature type="region of interest" description="Disordered" evidence="9">
    <location>
        <begin position="36"/>
        <end position="105"/>
    </location>
</feature>
<feature type="region of interest" description="Disordered" evidence="9">
    <location>
        <begin position="412"/>
        <end position="511"/>
    </location>
</feature>
<feature type="compositionally biased region" description="Acidic residues" evidence="9">
    <location>
        <begin position="92"/>
        <end position="105"/>
    </location>
</feature>
<sequence length="511" mass="55380">MDAQQPTTTLRLEPVSDLAVAAQYADAELHSVTAQFKSSASVGETLTQSATEPTVIKDDSDDNDDSSNDDDDDKAQAEQQENENAKERAVDAADESLSDEEDEDPAALRAEIEAALAEEENKIGDPLKTENEVAAVLVRTPGVELTADCPIAECGTILNVSVPGLIMTIKSTSNTKLLDEGSVLCLEDRTVLGCVDEVFGPVLMPMYLVRFETAASMPETATKDATVFYATEHTTYIDPEMIKDIGTDASDIFDEEADDTECSDEEAEAILKRGNRKRNRGNAQVTGNEVTGPTGGRGGRGERGYRSGRGERSGRGGNFVDYQARQDASPHVHRGSYGQQAPVVVKPGMASFPARQTQRYGGVTNYTQPGGFGGARPPAVYGQTNYTAPQGNGVPLSPMSVYHGQGWPHEQQALPRGYYQPPPPLQYSAHSLPPYSPHAQSTHGLYQRYPQPPVTAYAQPHQAPGLPYGRPHPPQYNQPPPPPLPAYYDANGQQLPPPPPPMRQPYDQRRY</sequence>
<organism evidence="10 11">
    <name type="scientific">Hyaloperonospora arabidopsidis (strain Emoy2)</name>
    <name type="common">Downy mildew agent</name>
    <name type="synonym">Peronospora arabidopsidis</name>
    <dbReference type="NCBI Taxonomy" id="559515"/>
    <lineage>
        <taxon>Eukaryota</taxon>
        <taxon>Sar</taxon>
        <taxon>Stramenopiles</taxon>
        <taxon>Oomycota</taxon>
        <taxon>Peronosporomycetes</taxon>
        <taxon>Peronosporales</taxon>
        <taxon>Peronosporaceae</taxon>
        <taxon>Hyaloperonospora</taxon>
    </lineage>
</organism>
<dbReference type="InterPro" id="IPR009000">
    <property type="entry name" value="Transl_B-barrel_sf"/>
</dbReference>
<comment type="similarity">
    <text evidence="2">Belongs to the NAF1 family.</text>
</comment>
<dbReference type="EMBL" id="JH598200">
    <property type="status" value="NOT_ANNOTATED_CDS"/>
    <property type="molecule type" value="Genomic_DNA"/>
</dbReference>
<dbReference type="InterPro" id="IPR007504">
    <property type="entry name" value="H/ACA_rnp_Gar1/Naf1"/>
</dbReference>